<dbReference type="Gene3D" id="3.30.2320.60">
    <property type="entry name" value="FhaA, phosphopeptide-binding domain (DUF3662)"/>
    <property type="match status" value="1"/>
</dbReference>
<dbReference type="SUPFAM" id="SSF49879">
    <property type="entry name" value="SMAD/FHA domain"/>
    <property type="match status" value="1"/>
</dbReference>
<feature type="compositionally biased region" description="Low complexity" evidence="2">
    <location>
        <begin position="165"/>
        <end position="178"/>
    </location>
</feature>
<dbReference type="SMART" id="SM00240">
    <property type="entry name" value="FHA"/>
    <property type="match status" value="1"/>
</dbReference>
<dbReference type="Proteomes" id="UP000199135">
    <property type="component" value="Unassembled WGS sequence"/>
</dbReference>
<keyword evidence="5" id="KW-1185">Reference proteome</keyword>
<accession>A0A1H6IIK1</accession>
<gene>
    <name evidence="4" type="ORF">SAMN05216447_103188</name>
</gene>
<dbReference type="Pfam" id="PF12401">
    <property type="entry name" value="FhaA_N"/>
    <property type="match status" value="1"/>
</dbReference>
<dbReference type="PANTHER" id="PTHR23308">
    <property type="entry name" value="NUCLEAR INHIBITOR OF PROTEIN PHOSPHATASE-1"/>
    <property type="match status" value="1"/>
</dbReference>
<dbReference type="InterPro" id="IPR008984">
    <property type="entry name" value="SMAD_FHA_dom_sf"/>
</dbReference>
<evidence type="ECO:0000259" key="3">
    <source>
        <dbReference type="PROSITE" id="PS50006"/>
    </source>
</evidence>
<dbReference type="InterPro" id="IPR000253">
    <property type="entry name" value="FHA_dom"/>
</dbReference>
<organism evidence="4 5">
    <name type="scientific">Parafannyhessea umbonata</name>
    <dbReference type="NCBI Taxonomy" id="604330"/>
    <lineage>
        <taxon>Bacteria</taxon>
        <taxon>Bacillati</taxon>
        <taxon>Actinomycetota</taxon>
        <taxon>Coriobacteriia</taxon>
        <taxon>Coriobacteriales</taxon>
        <taxon>Atopobiaceae</taxon>
        <taxon>Parafannyhessea</taxon>
    </lineage>
</organism>
<comment type="caution">
    <text evidence="4">The sequence shown here is derived from an EMBL/GenBank/DDBJ whole genome shotgun (WGS) entry which is preliminary data.</text>
</comment>
<reference evidence="4 5" key="1">
    <citation type="submission" date="2016-10" db="EMBL/GenBank/DDBJ databases">
        <authorList>
            <person name="Varghese N."/>
            <person name="Submissions S."/>
        </authorList>
    </citation>
    <scope>NUCLEOTIDE SEQUENCE [LARGE SCALE GENOMIC DNA]</scope>
    <source>
        <strain evidence="4 5">WCP15</strain>
    </source>
</reference>
<evidence type="ECO:0000313" key="5">
    <source>
        <dbReference type="Proteomes" id="UP000199135"/>
    </source>
</evidence>
<evidence type="ECO:0000256" key="2">
    <source>
        <dbReference type="SAM" id="MobiDB-lite"/>
    </source>
</evidence>
<evidence type="ECO:0000256" key="1">
    <source>
        <dbReference type="ARBA" id="ARBA00022553"/>
    </source>
</evidence>
<sequence length="404" mass="43187">MNLLKTFESRVSDAFGAAPQGYAAPISFKKLAKRAAREMEAETYEIDGVDTAPALITILVASADDATMRPLYGQLTSEVVSFVEAKAQEKRYVFVGKPLARFMVDPSLKSGKFAVFAENVDARTLERLRIEENAFLSGSAGVGGAAAGVGQTRRPRQQGEPVMQPLPQQEPQAAPAPARHSAEHQAAAPVANQPQASAAAGATVEGEFAPLVEPVELDASAGLGVIPTSVVDDVLSQDEADFGAYPQPAPRYQAPTGYEDSIMMAPTPEPTPAPVSTHGAGQREVPVTQRRNVPLVNPQRSATAPAEADAPTCLLIDHQTGRTYTGVAPTTIIGRERTPHGIVLRDPNVSRHHAELAFDGRNWSITDLNSTNGTMVNDRDVDSYMLRNGDLITVGLMNLEFREN</sequence>
<dbReference type="EMBL" id="FNWT01000003">
    <property type="protein sequence ID" value="SEH49250.1"/>
    <property type="molecule type" value="Genomic_DNA"/>
</dbReference>
<dbReference type="Pfam" id="PF00498">
    <property type="entry name" value="FHA"/>
    <property type="match status" value="1"/>
</dbReference>
<dbReference type="PROSITE" id="PS50006">
    <property type="entry name" value="FHA_DOMAIN"/>
    <property type="match status" value="1"/>
</dbReference>
<proteinExistence type="predicted"/>
<evidence type="ECO:0000313" key="4">
    <source>
        <dbReference type="EMBL" id="SEH49250.1"/>
    </source>
</evidence>
<dbReference type="InterPro" id="IPR042287">
    <property type="entry name" value="FhaA_N_sf"/>
</dbReference>
<dbReference type="Gene3D" id="2.60.200.20">
    <property type="match status" value="1"/>
</dbReference>
<protein>
    <submittedName>
        <fullName evidence="4">FHA domain-containing protein</fullName>
    </submittedName>
</protein>
<dbReference type="CDD" id="cd00060">
    <property type="entry name" value="FHA"/>
    <property type="match status" value="1"/>
</dbReference>
<feature type="compositionally biased region" description="Low complexity" evidence="2">
    <location>
        <begin position="185"/>
        <end position="201"/>
    </location>
</feature>
<dbReference type="InterPro" id="IPR050923">
    <property type="entry name" value="Cell_Proc_Reg/RNA_Proc"/>
</dbReference>
<feature type="region of interest" description="Disordered" evidence="2">
    <location>
        <begin position="140"/>
        <end position="201"/>
    </location>
</feature>
<dbReference type="RefSeq" id="WP_078687236.1">
    <property type="nucleotide sequence ID" value="NZ_FNWT01000003.1"/>
</dbReference>
<feature type="domain" description="FHA" evidence="3">
    <location>
        <begin position="331"/>
        <end position="381"/>
    </location>
</feature>
<dbReference type="InterPro" id="IPR022128">
    <property type="entry name" value="FhaA_N"/>
</dbReference>
<keyword evidence="1" id="KW-0597">Phosphoprotein</keyword>
<name>A0A1H6IIK1_9ACTN</name>